<feature type="region of interest" description="Disordered" evidence="1">
    <location>
        <begin position="122"/>
        <end position="212"/>
    </location>
</feature>
<feature type="compositionally biased region" description="Polar residues" evidence="1">
    <location>
        <begin position="289"/>
        <end position="302"/>
    </location>
</feature>
<feature type="compositionally biased region" description="Low complexity" evidence="1">
    <location>
        <begin position="741"/>
        <end position="757"/>
    </location>
</feature>
<dbReference type="Proteomes" id="UP000030665">
    <property type="component" value="Unassembled WGS sequence"/>
</dbReference>
<feature type="region of interest" description="Disordered" evidence="1">
    <location>
        <begin position="777"/>
        <end position="814"/>
    </location>
</feature>
<feature type="compositionally biased region" description="Polar residues" evidence="1">
    <location>
        <begin position="613"/>
        <end position="636"/>
    </location>
</feature>
<feature type="region of interest" description="Disordered" evidence="1">
    <location>
        <begin position="1"/>
        <end position="106"/>
    </location>
</feature>
<feature type="region of interest" description="Disordered" evidence="1">
    <location>
        <begin position="715"/>
        <end position="757"/>
    </location>
</feature>
<dbReference type="EMBL" id="HG805833">
    <property type="protein sequence ID" value="CDW52883.1"/>
    <property type="molecule type" value="Genomic_DNA"/>
</dbReference>
<gene>
    <name evidence="2" type="ORF">TTRE_0000114501</name>
</gene>
<sequence length="918" mass="98649">MATDQEGTDGPVELASGEPAEHDAAQPQPVPRASVDKGSAQTGKHAEDEEEEEEEEEEEADMSFLRNRSRGGMLLLVSDKEKQGNEPAQSQAIKPEAAVQKESAECQKEEVVTVGIQLTQSPVEVKAEMSDMSAKDKEAESEQQDKSTTEGPSAVASPLTEQLPSAEGAQQGPSATMKPESDHVIATDESEAARKQANGPVESETPSAPVDLSAAKEMEDGTLSSRVVREHKTTTVKIEAAGQGLEEAARDMAEKVLKQLEDNMSNLQTSGLPQGLSIQRTTETAFSGENKVPVSQLSNETPDSAAVHEQKTQTSETTVRQATVVSSGSEEKTKSAEPDSWVVPIPIKVEVPFPETSQPLTAQADQTTMQSMSSTVTTVTSSSGKGPPKTESEGHVIPITVKFEAPSTQAPGEGATLSHFTATTMPGVMQSSQTTKQTISSHTTMVSSSGDEKRVAGQEIPIPIKVENASAKEPQATPPLVQQTPQPASTVMPTSVQVTVQPGQTTKQTISRTETKKTYITNKQESSSNWIQQESVSKNNWISGAPWSRAPRSVQPSGAVPSAKHFFQETKTTRTEQFRSDGRSAPQHTVTERKEVYTDGDQRLRKMIDQTKETVTQPQEQTSSVKQQWSTQSKVEGQNVGGGEPFLAANPANTAQQPPSTVRTQTSTVRQQWTSQGNSPAAPPDAMVGGPFNATPSFAGPGFSKTNTFTQEITTTPGAPVQTESSYSKQQWSRQTRKETAYPAGAAAAPQAPFQTATTPENAANDFQRYFETMQQNAPPGSQFRSETKFSKQQWTTQGSSPMSPQAAPGTGGVYRQQAMPQQQTTVQFTEQSGDGNAYNVQKEIRKTYVQSEGQSPIYGQTPGGNTTVPSSAEQFFHSTAAQTPMGPFGRMPITRTVTSSWTSRFNRETSGGLPEKE</sequence>
<feature type="compositionally biased region" description="Low complexity" evidence="1">
    <location>
        <begin position="430"/>
        <end position="444"/>
    </location>
</feature>
<feature type="region of interest" description="Disordered" evidence="1">
    <location>
        <begin position="429"/>
        <end position="455"/>
    </location>
</feature>
<evidence type="ECO:0000256" key="1">
    <source>
        <dbReference type="SAM" id="MobiDB-lite"/>
    </source>
</evidence>
<feature type="compositionally biased region" description="Low complexity" evidence="1">
    <location>
        <begin position="648"/>
        <end position="661"/>
    </location>
</feature>
<feature type="compositionally biased region" description="Basic and acidic residues" evidence="1">
    <location>
        <begin position="590"/>
        <end position="612"/>
    </location>
</feature>
<feature type="region of interest" description="Disordered" evidence="1">
    <location>
        <begin position="289"/>
        <end position="339"/>
    </location>
</feature>
<feature type="compositionally biased region" description="Basic and acidic residues" evidence="1">
    <location>
        <begin position="179"/>
        <end position="194"/>
    </location>
</feature>
<organism evidence="2 3">
    <name type="scientific">Trichuris trichiura</name>
    <name type="common">Whipworm</name>
    <name type="synonym">Trichocephalus trichiurus</name>
    <dbReference type="NCBI Taxonomy" id="36087"/>
    <lineage>
        <taxon>Eukaryota</taxon>
        <taxon>Metazoa</taxon>
        <taxon>Ecdysozoa</taxon>
        <taxon>Nematoda</taxon>
        <taxon>Enoplea</taxon>
        <taxon>Dorylaimia</taxon>
        <taxon>Trichinellida</taxon>
        <taxon>Trichuridae</taxon>
        <taxon>Trichuris</taxon>
    </lineage>
</organism>
<evidence type="ECO:0000313" key="3">
    <source>
        <dbReference type="Proteomes" id="UP000030665"/>
    </source>
</evidence>
<reference evidence="2" key="2">
    <citation type="submission" date="2014-03" db="EMBL/GenBank/DDBJ databases">
        <title>The whipworm genome and dual-species transcriptomics of an intimate host-pathogen interaction.</title>
        <authorList>
            <person name="Foth B.J."/>
            <person name="Tsai I.J."/>
            <person name="Reid A.J."/>
            <person name="Bancroft A.J."/>
            <person name="Nichol S."/>
            <person name="Tracey A."/>
            <person name="Holroyd N."/>
            <person name="Cotton J.A."/>
            <person name="Stanley E.J."/>
            <person name="Zarowiecki M."/>
            <person name="Liu J.Z."/>
            <person name="Huckvale T."/>
            <person name="Cooper P.J."/>
            <person name="Grencis R.K."/>
            <person name="Berriman M."/>
        </authorList>
    </citation>
    <scope>NUCLEOTIDE SEQUENCE [LARGE SCALE GENOMIC DNA]</scope>
</reference>
<dbReference type="OrthoDB" id="10354491at2759"/>
<feature type="region of interest" description="Disordered" evidence="1">
    <location>
        <begin position="361"/>
        <end position="394"/>
    </location>
</feature>
<feature type="region of interest" description="Disordered" evidence="1">
    <location>
        <begin position="547"/>
        <end position="661"/>
    </location>
</feature>
<feature type="compositionally biased region" description="Low complexity" evidence="1">
    <location>
        <begin position="366"/>
        <end position="383"/>
    </location>
</feature>
<feature type="region of interest" description="Disordered" evidence="1">
    <location>
        <begin position="469"/>
        <end position="512"/>
    </location>
</feature>
<feature type="compositionally biased region" description="Basic and acidic residues" evidence="1">
    <location>
        <begin position="566"/>
        <end position="582"/>
    </location>
</feature>
<feature type="compositionally biased region" description="Polar residues" evidence="1">
    <location>
        <begin position="480"/>
        <end position="512"/>
    </location>
</feature>
<accession>A0A077YZI4</accession>
<dbReference type="STRING" id="36087.A0A077YZI4"/>
<feature type="compositionally biased region" description="Basic and acidic residues" evidence="1">
    <location>
        <begin position="125"/>
        <end position="148"/>
    </location>
</feature>
<proteinExistence type="predicted"/>
<protein>
    <submittedName>
        <fullName evidence="2">Uncharacterized protein</fullName>
    </submittedName>
</protein>
<evidence type="ECO:0000313" key="2">
    <source>
        <dbReference type="EMBL" id="CDW52883.1"/>
    </source>
</evidence>
<feature type="compositionally biased region" description="Acidic residues" evidence="1">
    <location>
        <begin position="48"/>
        <end position="61"/>
    </location>
</feature>
<feature type="compositionally biased region" description="Polar residues" evidence="1">
    <location>
        <begin position="715"/>
        <end position="734"/>
    </location>
</feature>
<feature type="compositionally biased region" description="Polar residues" evidence="1">
    <location>
        <begin position="312"/>
        <end position="328"/>
    </location>
</feature>
<keyword evidence="3" id="KW-1185">Reference proteome</keyword>
<reference evidence="2" key="1">
    <citation type="submission" date="2014-01" db="EMBL/GenBank/DDBJ databases">
        <authorList>
            <person name="Aslett M."/>
        </authorList>
    </citation>
    <scope>NUCLEOTIDE SEQUENCE</scope>
</reference>
<name>A0A077YZI4_TRITR</name>
<dbReference type="AlphaFoldDB" id="A0A077YZI4"/>
<feature type="compositionally biased region" description="Polar residues" evidence="1">
    <location>
        <begin position="777"/>
        <end position="804"/>
    </location>
</feature>